<gene>
    <name evidence="2" type="ORF">M408DRAFT_191451</name>
</gene>
<feature type="region of interest" description="Disordered" evidence="1">
    <location>
        <begin position="63"/>
        <end position="83"/>
    </location>
</feature>
<accession>A0A0C3B8D7</accession>
<proteinExistence type="predicted"/>
<name>A0A0C3B8D7_SERVB</name>
<protein>
    <submittedName>
        <fullName evidence="2">Uncharacterized protein</fullName>
    </submittedName>
</protein>
<dbReference type="Proteomes" id="UP000054097">
    <property type="component" value="Unassembled WGS sequence"/>
</dbReference>
<organism evidence="2 3">
    <name type="scientific">Serendipita vermifera MAFF 305830</name>
    <dbReference type="NCBI Taxonomy" id="933852"/>
    <lineage>
        <taxon>Eukaryota</taxon>
        <taxon>Fungi</taxon>
        <taxon>Dikarya</taxon>
        <taxon>Basidiomycota</taxon>
        <taxon>Agaricomycotina</taxon>
        <taxon>Agaricomycetes</taxon>
        <taxon>Sebacinales</taxon>
        <taxon>Serendipitaceae</taxon>
        <taxon>Serendipita</taxon>
    </lineage>
</organism>
<evidence type="ECO:0000256" key="1">
    <source>
        <dbReference type="SAM" id="MobiDB-lite"/>
    </source>
</evidence>
<dbReference type="EMBL" id="KN824279">
    <property type="protein sequence ID" value="KIM33070.1"/>
    <property type="molecule type" value="Genomic_DNA"/>
</dbReference>
<dbReference type="AlphaFoldDB" id="A0A0C3B8D7"/>
<evidence type="ECO:0000313" key="2">
    <source>
        <dbReference type="EMBL" id="KIM33070.1"/>
    </source>
</evidence>
<sequence length="94" mass="10970">MLETSLPTDARVAPRILDRPILEYCRPWHFFNSCCESDLRLLSNRLSLLTKTHLLNSISALWSPQAGPDDHHHENARKQRPYAHQTRIFAEYDS</sequence>
<feature type="compositionally biased region" description="Basic and acidic residues" evidence="1">
    <location>
        <begin position="68"/>
        <end position="77"/>
    </location>
</feature>
<dbReference type="HOGENOM" id="CLU_2387555_0_0_1"/>
<reference evidence="3" key="2">
    <citation type="submission" date="2015-01" db="EMBL/GenBank/DDBJ databases">
        <title>Evolutionary Origins and Diversification of the Mycorrhizal Mutualists.</title>
        <authorList>
            <consortium name="DOE Joint Genome Institute"/>
            <consortium name="Mycorrhizal Genomics Consortium"/>
            <person name="Kohler A."/>
            <person name="Kuo A."/>
            <person name="Nagy L.G."/>
            <person name="Floudas D."/>
            <person name="Copeland A."/>
            <person name="Barry K.W."/>
            <person name="Cichocki N."/>
            <person name="Veneault-Fourrey C."/>
            <person name="LaButti K."/>
            <person name="Lindquist E.A."/>
            <person name="Lipzen A."/>
            <person name="Lundell T."/>
            <person name="Morin E."/>
            <person name="Murat C."/>
            <person name="Riley R."/>
            <person name="Ohm R."/>
            <person name="Sun H."/>
            <person name="Tunlid A."/>
            <person name="Henrissat B."/>
            <person name="Grigoriev I.V."/>
            <person name="Hibbett D.S."/>
            <person name="Martin F."/>
        </authorList>
    </citation>
    <scope>NUCLEOTIDE SEQUENCE [LARGE SCALE GENOMIC DNA]</scope>
    <source>
        <strain evidence="3">MAFF 305830</strain>
    </source>
</reference>
<evidence type="ECO:0000313" key="3">
    <source>
        <dbReference type="Proteomes" id="UP000054097"/>
    </source>
</evidence>
<reference evidence="2 3" key="1">
    <citation type="submission" date="2014-04" db="EMBL/GenBank/DDBJ databases">
        <authorList>
            <consortium name="DOE Joint Genome Institute"/>
            <person name="Kuo A."/>
            <person name="Zuccaro A."/>
            <person name="Kohler A."/>
            <person name="Nagy L.G."/>
            <person name="Floudas D."/>
            <person name="Copeland A."/>
            <person name="Barry K.W."/>
            <person name="Cichocki N."/>
            <person name="Veneault-Fourrey C."/>
            <person name="LaButti K."/>
            <person name="Lindquist E.A."/>
            <person name="Lipzen A."/>
            <person name="Lundell T."/>
            <person name="Morin E."/>
            <person name="Murat C."/>
            <person name="Sun H."/>
            <person name="Tunlid A."/>
            <person name="Henrissat B."/>
            <person name="Grigoriev I.V."/>
            <person name="Hibbett D.S."/>
            <person name="Martin F."/>
            <person name="Nordberg H.P."/>
            <person name="Cantor M.N."/>
            <person name="Hua S.X."/>
        </authorList>
    </citation>
    <scope>NUCLEOTIDE SEQUENCE [LARGE SCALE GENOMIC DNA]</scope>
    <source>
        <strain evidence="2 3">MAFF 305830</strain>
    </source>
</reference>
<keyword evidence="3" id="KW-1185">Reference proteome</keyword>